<reference evidence="8" key="2">
    <citation type="submission" date="2021-04" db="EMBL/GenBank/DDBJ databases">
        <authorList>
            <person name="Gilroy R."/>
        </authorList>
    </citation>
    <scope>NUCLEOTIDE SEQUENCE</scope>
    <source>
        <strain evidence="8">ChiBcec8-14828</strain>
    </source>
</reference>
<dbReference type="Proteomes" id="UP000824209">
    <property type="component" value="Unassembled WGS sequence"/>
</dbReference>
<evidence type="ECO:0000256" key="5">
    <source>
        <dbReference type="ARBA" id="ARBA00023163"/>
    </source>
</evidence>
<gene>
    <name evidence="6 8" type="primary">nusB</name>
    <name evidence="8" type="ORF">H9943_07365</name>
</gene>
<organism evidence="8 9">
    <name type="scientific">Candidatus Ruthenibacterium avium</name>
    <dbReference type="NCBI Taxonomy" id="2838751"/>
    <lineage>
        <taxon>Bacteria</taxon>
        <taxon>Bacillati</taxon>
        <taxon>Bacillota</taxon>
        <taxon>Clostridia</taxon>
        <taxon>Eubacteriales</taxon>
        <taxon>Oscillospiraceae</taxon>
        <taxon>Ruthenibacterium</taxon>
    </lineage>
</organism>
<dbReference type="EMBL" id="DWYA01000060">
    <property type="protein sequence ID" value="HJB40200.1"/>
    <property type="molecule type" value="Genomic_DNA"/>
</dbReference>
<dbReference type="GO" id="GO:0031564">
    <property type="term" value="P:transcription antitermination"/>
    <property type="evidence" value="ECO:0007669"/>
    <property type="project" value="UniProtKB-KW"/>
</dbReference>
<evidence type="ECO:0000313" key="9">
    <source>
        <dbReference type="Proteomes" id="UP000824209"/>
    </source>
</evidence>
<dbReference type="PANTHER" id="PTHR11078">
    <property type="entry name" value="N UTILIZATION SUBSTANCE PROTEIN B-RELATED"/>
    <property type="match status" value="1"/>
</dbReference>
<dbReference type="InterPro" id="IPR035926">
    <property type="entry name" value="NusB-like_sf"/>
</dbReference>
<dbReference type="Pfam" id="PF01029">
    <property type="entry name" value="NusB"/>
    <property type="match status" value="1"/>
</dbReference>
<accession>A0A9D2M2D2</accession>
<dbReference type="GO" id="GO:0003723">
    <property type="term" value="F:RNA binding"/>
    <property type="evidence" value="ECO:0007669"/>
    <property type="project" value="UniProtKB-UniRule"/>
</dbReference>
<keyword evidence="3 6" id="KW-0694">RNA-binding</keyword>
<dbReference type="AlphaFoldDB" id="A0A9D2M2D2"/>
<keyword evidence="5 6" id="KW-0804">Transcription</keyword>
<dbReference type="HAMAP" id="MF_00073">
    <property type="entry name" value="NusB"/>
    <property type="match status" value="1"/>
</dbReference>
<dbReference type="InterPro" id="IPR006027">
    <property type="entry name" value="NusB_RsmB_TIM44"/>
</dbReference>
<evidence type="ECO:0000256" key="1">
    <source>
        <dbReference type="ARBA" id="ARBA00005952"/>
    </source>
</evidence>
<dbReference type="Gene3D" id="1.10.940.10">
    <property type="entry name" value="NusB-like"/>
    <property type="match status" value="1"/>
</dbReference>
<comment type="function">
    <text evidence="6">Involved in transcription antitermination. Required for transcription of ribosomal RNA (rRNA) genes. Binds specifically to the boxA antiterminator sequence of the ribosomal RNA (rrn) operons.</text>
</comment>
<dbReference type="PANTHER" id="PTHR11078:SF3">
    <property type="entry name" value="ANTITERMINATION NUSB DOMAIN-CONTAINING PROTEIN"/>
    <property type="match status" value="1"/>
</dbReference>
<proteinExistence type="inferred from homology"/>
<dbReference type="GO" id="GO:0005829">
    <property type="term" value="C:cytosol"/>
    <property type="evidence" value="ECO:0007669"/>
    <property type="project" value="TreeGrafter"/>
</dbReference>
<comment type="similarity">
    <text evidence="1 6">Belongs to the NusB family.</text>
</comment>
<evidence type="ECO:0000313" key="8">
    <source>
        <dbReference type="EMBL" id="HJB40200.1"/>
    </source>
</evidence>
<evidence type="ECO:0000256" key="6">
    <source>
        <dbReference type="HAMAP-Rule" id="MF_00073"/>
    </source>
</evidence>
<dbReference type="SUPFAM" id="SSF48013">
    <property type="entry name" value="NusB-like"/>
    <property type="match status" value="1"/>
</dbReference>
<keyword evidence="4 6" id="KW-0805">Transcription regulation</keyword>
<dbReference type="NCBIfam" id="TIGR01951">
    <property type="entry name" value="nusB"/>
    <property type="match status" value="1"/>
</dbReference>
<dbReference type="InterPro" id="IPR011605">
    <property type="entry name" value="NusB_fam"/>
</dbReference>
<sequence>MNITRRTARENAFIAAFEVEFRPDELAEIIAYSRECGEYAVDAYGEALLCNMTAHLPEIDAMIEARLKDWTLARLPKVNLTVLRLAVAEMRFNAEGQDMDSVVINEAVELAKKYGGDNDYQFINGVLGALARSDRKEASETC</sequence>
<feature type="domain" description="NusB/RsmB/TIM44" evidence="7">
    <location>
        <begin position="7"/>
        <end position="132"/>
    </location>
</feature>
<dbReference type="GO" id="GO:0006353">
    <property type="term" value="P:DNA-templated transcription termination"/>
    <property type="evidence" value="ECO:0007669"/>
    <property type="project" value="UniProtKB-UniRule"/>
</dbReference>
<evidence type="ECO:0000259" key="7">
    <source>
        <dbReference type="Pfam" id="PF01029"/>
    </source>
</evidence>
<protein>
    <recommendedName>
        <fullName evidence="6">Transcription antitermination protein NusB</fullName>
    </recommendedName>
    <alternativeName>
        <fullName evidence="6">Antitermination factor NusB</fullName>
    </alternativeName>
</protein>
<name>A0A9D2M2D2_9FIRM</name>
<evidence type="ECO:0000256" key="2">
    <source>
        <dbReference type="ARBA" id="ARBA00022814"/>
    </source>
</evidence>
<comment type="caution">
    <text evidence="8">The sequence shown here is derived from an EMBL/GenBank/DDBJ whole genome shotgun (WGS) entry which is preliminary data.</text>
</comment>
<reference evidence="8" key="1">
    <citation type="journal article" date="2021" name="PeerJ">
        <title>Extensive microbial diversity within the chicken gut microbiome revealed by metagenomics and culture.</title>
        <authorList>
            <person name="Gilroy R."/>
            <person name="Ravi A."/>
            <person name="Getino M."/>
            <person name="Pursley I."/>
            <person name="Horton D.L."/>
            <person name="Alikhan N.F."/>
            <person name="Baker D."/>
            <person name="Gharbi K."/>
            <person name="Hall N."/>
            <person name="Watson M."/>
            <person name="Adriaenssens E.M."/>
            <person name="Foster-Nyarko E."/>
            <person name="Jarju S."/>
            <person name="Secka A."/>
            <person name="Antonio M."/>
            <person name="Oren A."/>
            <person name="Chaudhuri R.R."/>
            <person name="La Ragione R."/>
            <person name="Hildebrand F."/>
            <person name="Pallen M.J."/>
        </authorList>
    </citation>
    <scope>NUCLEOTIDE SEQUENCE</scope>
    <source>
        <strain evidence="8">ChiBcec8-14828</strain>
    </source>
</reference>
<evidence type="ECO:0000256" key="3">
    <source>
        <dbReference type="ARBA" id="ARBA00022884"/>
    </source>
</evidence>
<evidence type="ECO:0000256" key="4">
    <source>
        <dbReference type="ARBA" id="ARBA00023015"/>
    </source>
</evidence>
<keyword evidence="2 6" id="KW-0889">Transcription antitermination</keyword>